<evidence type="ECO:0000313" key="9">
    <source>
        <dbReference type="Proteomes" id="UP000019678"/>
    </source>
</evidence>
<name>A0A017T1K7_9BACT</name>
<evidence type="ECO:0000313" key="8">
    <source>
        <dbReference type="EMBL" id="EYF03088.1"/>
    </source>
</evidence>
<reference evidence="8 9" key="1">
    <citation type="submission" date="2013-05" db="EMBL/GenBank/DDBJ databases">
        <title>Genome assembly of Chondromyces apiculatus DSM 436.</title>
        <authorList>
            <person name="Sharma G."/>
            <person name="Khatri I."/>
            <person name="Kaur C."/>
            <person name="Mayilraj S."/>
            <person name="Subramanian S."/>
        </authorList>
    </citation>
    <scope>NUCLEOTIDE SEQUENCE [LARGE SCALE GENOMIC DNA]</scope>
    <source>
        <strain evidence="8 9">DSM 436</strain>
    </source>
</reference>
<dbReference type="InterPro" id="IPR003593">
    <property type="entry name" value="AAA+_ATPase"/>
</dbReference>
<dbReference type="InterPro" id="IPR008984">
    <property type="entry name" value="SMAD_FHA_dom_sf"/>
</dbReference>
<dbReference type="AlphaFoldDB" id="A0A017T1K7"/>
<proteinExistence type="predicted"/>
<evidence type="ECO:0000259" key="6">
    <source>
        <dbReference type="PROSITE" id="PS50006"/>
    </source>
</evidence>
<dbReference type="SMART" id="SM00240">
    <property type="entry name" value="FHA"/>
    <property type="match status" value="1"/>
</dbReference>
<dbReference type="eggNOG" id="COG2204">
    <property type="taxonomic scope" value="Bacteria"/>
</dbReference>
<dbReference type="SUPFAM" id="SSF46689">
    <property type="entry name" value="Homeodomain-like"/>
    <property type="match status" value="1"/>
</dbReference>
<protein>
    <submittedName>
        <fullName evidence="8">Two component, sigma54 specific, transcriptional regulator, Fis family</fullName>
    </submittedName>
</protein>
<dbReference type="PROSITE" id="PS00675">
    <property type="entry name" value="SIGMA54_INTERACT_1"/>
    <property type="match status" value="1"/>
</dbReference>
<keyword evidence="9" id="KW-1185">Reference proteome</keyword>
<dbReference type="SUPFAM" id="SSF55781">
    <property type="entry name" value="GAF domain-like"/>
    <property type="match status" value="1"/>
</dbReference>
<dbReference type="PRINTS" id="PR01590">
    <property type="entry name" value="HTHFIS"/>
</dbReference>
<accession>A0A017T1K7</accession>
<dbReference type="Gene3D" id="2.60.200.20">
    <property type="match status" value="1"/>
</dbReference>
<dbReference type="EMBL" id="ASRX01000051">
    <property type="protein sequence ID" value="EYF03088.1"/>
    <property type="molecule type" value="Genomic_DNA"/>
</dbReference>
<dbReference type="RefSeq" id="WP_052376162.1">
    <property type="nucleotide sequence ID" value="NZ_ASRX01000051.1"/>
</dbReference>
<dbReference type="PANTHER" id="PTHR32071">
    <property type="entry name" value="TRANSCRIPTIONAL REGULATORY PROTEIN"/>
    <property type="match status" value="1"/>
</dbReference>
<keyword evidence="4" id="KW-0238">DNA-binding</keyword>
<dbReference type="SMART" id="SM00065">
    <property type="entry name" value="GAF"/>
    <property type="match status" value="1"/>
</dbReference>
<dbReference type="PROSITE" id="PS50045">
    <property type="entry name" value="SIGMA54_INTERACT_4"/>
    <property type="match status" value="1"/>
</dbReference>
<dbReference type="InterPro" id="IPR025662">
    <property type="entry name" value="Sigma_54_int_dom_ATP-bd_1"/>
</dbReference>
<dbReference type="GO" id="GO:0005524">
    <property type="term" value="F:ATP binding"/>
    <property type="evidence" value="ECO:0007669"/>
    <property type="project" value="UniProtKB-KW"/>
</dbReference>
<dbReference type="InterPro" id="IPR058031">
    <property type="entry name" value="AAA_lid_NorR"/>
</dbReference>
<evidence type="ECO:0000256" key="4">
    <source>
        <dbReference type="ARBA" id="ARBA00023125"/>
    </source>
</evidence>
<feature type="domain" description="Sigma-54 factor interaction" evidence="7">
    <location>
        <begin position="295"/>
        <end position="524"/>
    </location>
</feature>
<dbReference type="Gene3D" id="3.30.450.40">
    <property type="match status" value="1"/>
</dbReference>
<dbReference type="STRING" id="1192034.CAP_6202"/>
<dbReference type="InterPro" id="IPR003018">
    <property type="entry name" value="GAF"/>
</dbReference>
<dbReference type="Gene3D" id="1.10.10.60">
    <property type="entry name" value="Homeodomain-like"/>
    <property type="match status" value="1"/>
</dbReference>
<organism evidence="8 9">
    <name type="scientific">Chondromyces apiculatus DSM 436</name>
    <dbReference type="NCBI Taxonomy" id="1192034"/>
    <lineage>
        <taxon>Bacteria</taxon>
        <taxon>Pseudomonadati</taxon>
        <taxon>Myxococcota</taxon>
        <taxon>Polyangia</taxon>
        <taxon>Polyangiales</taxon>
        <taxon>Polyangiaceae</taxon>
        <taxon>Chondromyces</taxon>
    </lineage>
</organism>
<gene>
    <name evidence="8" type="ORF">CAP_6202</name>
</gene>
<dbReference type="InterPro" id="IPR025944">
    <property type="entry name" value="Sigma_54_int_dom_CS"/>
</dbReference>
<dbReference type="Pfam" id="PF00158">
    <property type="entry name" value="Sigma54_activat"/>
    <property type="match status" value="1"/>
</dbReference>
<sequence>MAHIIVTEPGQVSVAVPLRDGLRAGRHERNDLVLADHRVSRQQIEFSRTPAGWRVKDLRSTHGTFVNGGRIEESHELTDGDRIQVGSVLITFIEAEVTQQIVHEQLTSAAIPSQPDDGANRRLRLVYEVSRAIGALENEDELLGRMLEAILDVLDCDRALVGLTSGPEGSLRRVVRSRKTAAAEEIVLSRAMVEAILQRRQGVILRNAGGRETPHTLVREHILSAMGAPLLVGSRLLGLLYVDDRARVDRFSPQDLEFLTSLGHLTAAALEGAERLRSATAMAEALGAGGPTDDLIGASPPMLQLKAQLHKYGAASANVLIRGESGTGKELIAHLLHTLSPRAAQPFITLNCAAIPESMIESELFGYVKGAFTGAIRDKRGKFTLADRGTLFLDEIGDLDLAAQAKLLRALQEGEIQPLGAEKTHRVNVRVVSATHKDLVKEIAARRFREDLYYRLNVIEVETPPLREREGDLELLAQALLQSSASSADKRLEGFTPAALAALRRHPWPGNVRELRNEMERAAINADGPLVDFTDLSPRLRSASAETPAAPSAGATLAERFGQLDVLERQLVEEALRTARGNLSEASRLLGITRIMLKRRVDRFGLNARDD</sequence>
<dbReference type="FunFam" id="3.40.50.300:FF:000006">
    <property type="entry name" value="DNA-binding transcriptional regulator NtrC"/>
    <property type="match status" value="1"/>
</dbReference>
<dbReference type="Pfam" id="PF01590">
    <property type="entry name" value="GAF"/>
    <property type="match status" value="1"/>
</dbReference>
<dbReference type="InterPro" id="IPR009057">
    <property type="entry name" value="Homeodomain-like_sf"/>
</dbReference>
<dbReference type="Pfam" id="PF02954">
    <property type="entry name" value="HTH_8"/>
    <property type="match status" value="1"/>
</dbReference>
<dbReference type="InterPro" id="IPR002197">
    <property type="entry name" value="HTH_Fis"/>
</dbReference>
<dbReference type="PROSITE" id="PS50006">
    <property type="entry name" value="FHA_DOMAIN"/>
    <property type="match status" value="1"/>
</dbReference>
<dbReference type="Pfam" id="PF25601">
    <property type="entry name" value="AAA_lid_14"/>
    <property type="match status" value="1"/>
</dbReference>
<dbReference type="Gene3D" id="1.10.8.60">
    <property type="match status" value="1"/>
</dbReference>
<evidence type="ECO:0000259" key="7">
    <source>
        <dbReference type="PROSITE" id="PS50045"/>
    </source>
</evidence>
<dbReference type="Proteomes" id="UP000019678">
    <property type="component" value="Unassembled WGS sequence"/>
</dbReference>
<dbReference type="CDD" id="cd00060">
    <property type="entry name" value="FHA"/>
    <property type="match status" value="1"/>
</dbReference>
<dbReference type="SUPFAM" id="SSF52540">
    <property type="entry name" value="P-loop containing nucleoside triphosphate hydrolases"/>
    <property type="match status" value="1"/>
</dbReference>
<evidence type="ECO:0000256" key="1">
    <source>
        <dbReference type="ARBA" id="ARBA00022741"/>
    </source>
</evidence>
<keyword evidence="1" id="KW-0547">Nucleotide-binding</keyword>
<evidence type="ECO:0000256" key="5">
    <source>
        <dbReference type="ARBA" id="ARBA00023163"/>
    </source>
</evidence>
<dbReference type="InterPro" id="IPR029016">
    <property type="entry name" value="GAF-like_dom_sf"/>
</dbReference>
<dbReference type="SMART" id="SM00382">
    <property type="entry name" value="AAA"/>
    <property type="match status" value="1"/>
</dbReference>
<dbReference type="InterPro" id="IPR000253">
    <property type="entry name" value="FHA_dom"/>
</dbReference>
<evidence type="ECO:0000256" key="2">
    <source>
        <dbReference type="ARBA" id="ARBA00022840"/>
    </source>
</evidence>
<comment type="caution">
    <text evidence="8">The sequence shown here is derived from an EMBL/GenBank/DDBJ whole genome shotgun (WGS) entry which is preliminary data.</text>
</comment>
<feature type="domain" description="FHA" evidence="6">
    <location>
        <begin position="22"/>
        <end position="71"/>
    </location>
</feature>
<dbReference type="InterPro" id="IPR027417">
    <property type="entry name" value="P-loop_NTPase"/>
</dbReference>
<dbReference type="GO" id="GO:0043565">
    <property type="term" value="F:sequence-specific DNA binding"/>
    <property type="evidence" value="ECO:0007669"/>
    <property type="project" value="InterPro"/>
</dbReference>
<dbReference type="OrthoDB" id="9763792at2"/>
<keyword evidence="5" id="KW-0804">Transcription</keyword>
<dbReference type="PROSITE" id="PS00688">
    <property type="entry name" value="SIGMA54_INTERACT_3"/>
    <property type="match status" value="1"/>
</dbReference>
<dbReference type="Pfam" id="PF00498">
    <property type="entry name" value="FHA"/>
    <property type="match status" value="1"/>
</dbReference>
<dbReference type="SUPFAM" id="SSF49879">
    <property type="entry name" value="SMAD/FHA domain"/>
    <property type="match status" value="1"/>
</dbReference>
<keyword evidence="3" id="KW-0805">Transcription regulation</keyword>
<dbReference type="CDD" id="cd00009">
    <property type="entry name" value="AAA"/>
    <property type="match status" value="1"/>
</dbReference>
<dbReference type="InterPro" id="IPR002078">
    <property type="entry name" value="Sigma_54_int"/>
</dbReference>
<evidence type="ECO:0000256" key="3">
    <source>
        <dbReference type="ARBA" id="ARBA00023015"/>
    </source>
</evidence>
<keyword evidence="2" id="KW-0067">ATP-binding</keyword>
<dbReference type="GO" id="GO:0006355">
    <property type="term" value="P:regulation of DNA-templated transcription"/>
    <property type="evidence" value="ECO:0007669"/>
    <property type="project" value="InterPro"/>
</dbReference>
<dbReference type="Gene3D" id="3.40.50.300">
    <property type="entry name" value="P-loop containing nucleotide triphosphate hydrolases"/>
    <property type="match status" value="1"/>
</dbReference>